<dbReference type="AlphaFoldDB" id="A0A4R6JAU8"/>
<keyword evidence="2" id="KW-0808">Transferase</keyword>
<dbReference type="Pfam" id="PF25816">
    <property type="entry name" value="RamC_N"/>
    <property type="match status" value="1"/>
</dbReference>
<accession>A0A4R6JAU8</accession>
<dbReference type="InterPro" id="IPR052396">
    <property type="entry name" value="Meiotic_Drive_Suppr_Kinase"/>
</dbReference>
<keyword evidence="2" id="KW-0418">Kinase</keyword>
<gene>
    <name evidence="2" type="ORF">C8E87_8102</name>
</gene>
<dbReference type="InterPro" id="IPR000719">
    <property type="entry name" value="Prot_kinase_dom"/>
</dbReference>
<organism evidence="2 3">
    <name type="scientific">Paractinoplanes brasiliensis</name>
    <dbReference type="NCBI Taxonomy" id="52695"/>
    <lineage>
        <taxon>Bacteria</taxon>
        <taxon>Bacillati</taxon>
        <taxon>Actinomycetota</taxon>
        <taxon>Actinomycetes</taxon>
        <taxon>Micromonosporales</taxon>
        <taxon>Micromonosporaceae</taxon>
        <taxon>Paractinoplanes</taxon>
    </lineage>
</organism>
<dbReference type="GO" id="GO:0004672">
    <property type="term" value="F:protein kinase activity"/>
    <property type="evidence" value="ECO:0007669"/>
    <property type="project" value="InterPro"/>
</dbReference>
<reference evidence="2 3" key="1">
    <citation type="submission" date="2019-03" db="EMBL/GenBank/DDBJ databases">
        <title>Sequencing the genomes of 1000 actinobacteria strains.</title>
        <authorList>
            <person name="Klenk H.-P."/>
        </authorList>
    </citation>
    <scope>NUCLEOTIDE SEQUENCE [LARGE SCALE GENOMIC DNA]</scope>
    <source>
        <strain evidence="2 3">DSM 43805</strain>
    </source>
</reference>
<dbReference type="PANTHER" id="PTHR37171">
    <property type="entry name" value="SERINE/THREONINE-PROTEIN KINASE YRZF-RELATED"/>
    <property type="match status" value="1"/>
</dbReference>
<dbReference type="PANTHER" id="PTHR37171:SF1">
    <property type="entry name" value="SERINE_THREONINE-PROTEIN KINASE YRZF-RELATED"/>
    <property type="match status" value="1"/>
</dbReference>
<dbReference type="InterPro" id="IPR057929">
    <property type="entry name" value="RamC_N"/>
</dbReference>
<dbReference type="PROSITE" id="PS50011">
    <property type="entry name" value="PROTEIN_KINASE_DOM"/>
    <property type="match status" value="1"/>
</dbReference>
<evidence type="ECO:0000313" key="2">
    <source>
        <dbReference type="EMBL" id="TDO32632.1"/>
    </source>
</evidence>
<keyword evidence="3" id="KW-1185">Reference proteome</keyword>
<dbReference type="SMART" id="SM00220">
    <property type="entry name" value="S_TKc"/>
    <property type="match status" value="1"/>
</dbReference>
<feature type="domain" description="Protein kinase" evidence="1">
    <location>
        <begin position="203"/>
        <end position="453"/>
    </location>
</feature>
<dbReference type="InterPro" id="IPR011009">
    <property type="entry name" value="Kinase-like_dom_sf"/>
</dbReference>
<protein>
    <submittedName>
        <fullName evidence="2">Protein kinase-like protein</fullName>
    </submittedName>
</protein>
<sequence length="776" mass="84325">MLDDAKTLWPRPATVSGAEVLEENVWTYVSFGGELPEQGWKIHVSAIPARAEATISTVARICAGTKTDFKYLRSRSMLDLMNSKYAHRGSSGKFVAIYPRDTDLALDLLDQLALALREFPGPYILSDLSWSDDSPVYTRFGGFREMLTSDTESPVPGIRKPDGELVFDRRDSTFYVPEFVQPPERLSARQREVAESAFVTAPFNVDEVVHFSNGGGVYRGTLDSGQACIVKEARPWTASHGSGMDSVDRLHHEYEVLRRCADIPAVVKAFDLVPLWKHWYLIEELVDGVTLDQAIVENRMRLEPEAYHAWAEKVFADVAGALDQIHARGIVVGDVHPRNIMLTPEDQVRIIDLEAAFEVDRKRSFIVGAPGFATADKIGIDVDLHALAALQLRFYNDLPVLAGLDPSSLGRGAALASRMYGANSRQLDEAVKVLGGRPAGQPEISDSLIRSYIAAHATPNRRDLLFPGSARSISGYRGTNFLDGAAGVLWGWHTSGATVPPEWVAWLAEQSWEVRDRRVLGFDGTLGAATVLDLLGHPCGRQLADYAADRWRIFSSDDLDKGLPGALLSFLGFHARSQDATYLPVVEGLIERLPGLAPDPDDVTAVHLLAEAGAATFDHSRIQSGNLLATFDKVLTVQQEKPDSSRYHGLGLRSLAADLIASVVPDEGAVLQESVRALARDCRSDTRSLLHGLGAAALALSGSQQQRDVEARTAIVEQLHARVVQAPEGNAVPAEGLLRFSCDLTAGSAALLVVHSSISSSRNQLSGVFGPHPASS</sequence>
<dbReference type="SUPFAM" id="SSF56112">
    <property type="entry name" value="Protein kinase-like (PK-like)"/>
    <property type="match status" value="1"/>
</dbReference>
<dbReference type="Proteomes" id="UP000294901">
    <property type="component" value="Unassembled WGS sequence"/>
</dbReference>
<name>A0A4R6JAU8_9ACTN</name>
<dbReference type="GO" id="GO:0005524">
    <property type="term" value="F:ATP binding"/>
    <property type="evidence" value="ECO:0007669"/>
    <property type="project" value="InterPro"/>
</dbReference>
<evidence type="ECO:0000313" key="3">
    <source>
        <dbReference type="Proteomes" id="UP000294901"/>
    </source>
</evidence>
<dbReference type="EMBL" id="SNWR01000002">
    <property type="protein sequence ID" value="TDO32632.1"/>
    <property type="molecule type" value="Genomic_DNA"/>
</dbReference>
<proteinExistence type="predicted"/>
<comment type="caution">
    <text evidence="2">The sequence shown here is derived from an EMBL/GenBank/DDBJ whole genome shotgun (WGS) entry which is preliminary data.</text>
</comment>
<dbReference type="Pfam" id="PF00069">
    <property type="entry name" value="Pkinase"/>
    <property type="match status" value="1"/>
</dbReference>
<evidence type="ECO:0000259" key="1">
    <source>
        <dbReference type="PROSITE" id="PS50011"/>
    </source>
</evidence>
<dbReference type="Gene3D" id="1.10.510.10">
    <property type="entry name" value="Transferase(Phosphotransferase) domain 1"/>
    <property type="match status" value="1"/>
</dbReference>